<proteinExistence type="predicted"/>
<organism evidence="1">
    <name type="scientific">Chlorobium phaeobacteroides (strain BS1)</name>
    <dbReference type="NCBI Taxonomy" id="331678"/>
    <lineage>
        <taxon>Bacteria</taxon>
        <taxon>Pseudomonadati</taxon>
        <taxon>Chlorobiota</taxon>
        <taxon>Chlorobiia</taxon>
        <taxon>Chlorobiales</taxon>
        <taxon>Chlorobiaceae</taxon>
        <taxon>Chlorobium/Pelodictyon group</taxon>
        <taxon>Chlorobium</taxon>
    </lineage>
</organism>
<accession>B3EK61</accession>
<sequence length="97" mass="11084">MKSNMKNDFKIYKDGDRFVFERVVYPRLKGLVSKTVTDNPFNNPDSCSTEEEEPKDVCLAEDVELLEDCSDESAIDKAIQEAGQYIIGYFFDTKGLE</sequence>
<reference evidence="1" key="1">
    <citation type="submission" date="2008-06" db="EMBL/GenBank/DDBJ databases">
        <title>Complete sequence of Chlorobium phaeobacteroides BS1.</title>
        <authorList>
            <consortium name="US DOE Joint Genome Institute"/>
            <person name="Lucas S."/>
            <person name="Copeland A."/>
            <person name="Lapidus A."/>
            <person name="Glavina del Rio T."/>
            <person name="Dalin E."/>
            <person name="Tice H."/>
            <person name="Bruce D."/>
            <person name="Goodwin L."/>
            <person name="Pitluck S."/>
            <person name="Schmutz J."/>
            <person name="Larimer F."/>
            <person name="Land M."/>
            <person name="Hauser L."/>
            <person name="Kyrpides N."/>
            <person name="Ovchinnikova G."/>
            <person name="Li T."/>
            <person name="Liu Z."/>
            <person name="Zhao F."/>
            <person name="Overmann J."/>
            <person name="Bryant D.A."/>
            <person name="Richardson P."/>
        </authorList>
    </citation>
    <scope>NUCLEOTIDE SEQUENCE [LARGE SCALE GENOMIC DNA]</scope>
    <source>
        <strain evidence="1">BS1</strain>
    </source>
</reference>
<evidence type="ECO:0000313" key="1">
    <source>
        <dbReference type="EMBL" id="ACE04488.1"/>
    </source>
</evidence>
<dbReference type="KEGG" id="cpb:Cphamn1_1565"/>
<dbReference type="STRING" id="331678.Cphamn1_1565"/>
<dbReference type="HOGENOM" id="CLU_2341667_0_0_10"/>
<gene>
    <name evidence="1" type="ordered locus">Cphamn1_1565</name>
</gene>
<protein>
    <submittedName>
        <fullName evidence="1">Uncharacterized protein</fullName>
    </submittedName>
</protein>
<dbReference type="EMBL" id="CP001101">
    <property type="protein sequence ID" value="ACE04488.1"/>
    <property type="molecule type" value="Genomic_DNA"/>
</dbReference>
<dbReference type="AlphaFoldDB" id="B3EK61"/>
<name>B3EK61_CHLPB</name>